<feature type="transmembrane region" description="Helical" evidence="5">
    <location>
        <begin position="29"/>
        <end position="50"/>
    </location>
</feature>
<dbReference type="Gene3D" id="1.20.1250.20">
    <property type="entry name" value="MFS general substrate transporter like domains"/>
    <property type="match status" value="1"/>
</dbReference>
<feature type="domain" description="Major facilitator superfamily (MFS) profile" evidence="6">
    <location>
        <begin position="1"/>
        <end position="449"/>
    </location>
</feature>
<evidence type="ECO:0000313" key="8">
    <source>
        <dbReference type="Proteomes" id="UP001274830"/>
    </source>
</evidence>
<name>A0AAE0TN49_9PEZI</name>
<keyword evidence="4 5" id="KW-0472">Membrane</keyword>
<dbReference type="SUPFAM" id="SSF103473">
    <property type="entry name" value="MFS general substrate transporter"/>
    <property type="match status" value="1"/>
</dbReference>
<dbReference type="AlphaFoldDB" id="A0AAE0TN49"/>
<dbReference type="GO" id="GO:0005886">
    <property type="term" value="C:plasma membrane"/>
    <property type="evidence" value="ECO:0007669"/>
    <property type="project" value="TreeGrafter"/>
</dbReference>
<keyword evidence="3 5" id="KW-1133">Transmembrane helix</keyword>
<dbReference type="Pfam" id="PF07690">
    <property type="entry name" value="MFS_1"/>
    <property type="match status" value="1"/>
</dbReference>
<evidence type="ECO:0000256" key="1">
    <source>
        <dbReference type="ARBA" id="ARBA00004141"/>
    </source>
</evidence>
<keyword evidence="2 5" id="KW-0812">Transmembrane</keyword>
<keyword evidence="8" id="KW-1185">Reference proteome</keyword>
<dbReference type="PANTHER" id="PTHR23502:SF50">
    <property type="entry name" value="TRANSPORTER, PUTATIVE (AFU_ORTHOLOGUE AFUA_5G00430)-RELATED"/>
    <property type="match status" value="1"/>
</dbReference>
<dbReference type="EMBL" id="JAUTXT010000054">
    <property type="protein sequence ID" value="KAK3670605.1"/>
    <property type="molecule type" value="Genomic_DNA"/>
</dbReference>
<feature type="transmembrane region" description="Helical" evidence="5">
    <location>
        <begin position="146"/>
        <end position="165"/>
    </location>
</feature>
<proteinExistence type="predicted"/>
<comment type="subcellular location">
    <subcellularLocation>
        <location evidence="1">Membrane</location>
        <topology evidence="1">Multi-pass membrane protein</topology>
    </subcellularLocation>
</comment>
<organism evidence="7 8">
    <name type="scientific">Recurvomyces mirabilis</name>
    <dbReference type="NCBI Taxonomy" id="574656"/>
    <lineage>
        <taxon>Eukaryota</taxon>
        <taxon>Fungi</taxon>
        <taxon>Dikarya</taxon>
        <taxon>Ascomycota</taxon>
        <taxon>Pezizomycotina</taxon>
        <taxon>Dothideomycetes</taxon>
        <taxon>Dothideomycetidae</taxon>
        <taxon>Mycosphaerellales</taxon>
        <taxon>Teratosphaeriaceae</taxon>
        <taxon>Recurvomyces</taxon>
    </lineage>
</organism>
<feature type="transmembrane region" description="Helical" evidence="5">
    <location>
        <begin position="427"/>
        <end position="450"/>
    </location>
</feature>
<feature type="transmembrane region" description="Helical" evidence="5">
    <location>
        <begin position="260"/>
        <end position="281"/>
    </location>
</feature>
<reference evidence="7" key="1">
    <citation type="submission" date="2023-07" db="EMBL/GenBank/DDBJ databases">
        <title>Black Yeasts Isolated from many extreme environments.</title>
        <authorList>
            <person name="Coleine C."/>
            <person name="Stajich J.E."/>
            <person name="Selbmann L."/>
        </authorList>
    </citation>
    <scope>NUCLEOTIDE SEQUENCE</scope>
    <source>
        <strain evidence="7">CCFEE 5485</strain>
    </source>
</reference>
<dbReference type="PROSITE" id="PS50850">
    <property type="entry name" value="MFS"/>
    <property type="match status" value="1"/>
</dbReference>
<accession>A0AAE0TN49</accession>
<evidence type="ECO:0000256" key="4">
    <source>
        <dbReference type="ARBA" id="ARBA00023136"/>
    </source>
</evidence>
<evidence type="ECO:0000313" key="7">
    <source>
        <dbReference type="EMBL" id="KAK3670605.1"/>
    </source>
</evidence>
<feature type="transmembrane region" description="Helical" evidence="5">
    <location>
        <begin position="334"/>
        <end position="356"/>
    </location>
</feature>
<dbReference type="PANTHER" id="PTHR23502">
    <property type="entry name" value="MAJOR FACILITATOR SUPERFAMILY"/>
    <property type="match status" value="1"/>
</dbReference>
<feature type="transmembrane region" description="Helical" evidence="5">
    <location>
        <begin position="57"/>
        <end position="74"/>
    </location>
</feature>
<dbReference type="InterPro" id="IPR020846">
    <property type="entry name" value="MFS_dom"/>
</dbReference>
<comment type="caution">
    <text evidence="7">The sequence shown here is derived from an EMBL/GenBank/DDBJ whole genome shotgun (WGS) entry which is preliminary data.</text>
</comment>
<evidence type="ECO:0000256" key="5">
    <source>
        <dbReference type="SAM" id="Phobius"/>
    </source>
</evidence>
<dbReference type="GO" id="GO:0022857">
    <property type="term" value="F:transmembrane transporter activity"/>
    <property type="evidence" value="ECO:0007669"/>
    <property type="project" value="InterPro"/>
</dbReference>
<dbReference type="Proteomes" id="UP001274830">
    <property type="component" value="Unassembled WGS sequence"/>
</dbReference>
<feature type="transmembrane region" description="Helical" evidence="5">
    <location>
        <begin position="116"/>
        <end position="134"/>
    </location>
</feature>
<evidence type="ECO:0000259" key="6">
    <source>
        <dbReference type="PROSITE" id="PS50850"/>
    </source>
</evidence>
<protein>
    <recommendedName>
        <fullName evidence="6">Major facilitator superfamily (MFS) profile domain-containing protein</fullName>
    </recommendedName>
</protein>
<evidence type="ECO:0000256" key="2">
    <source>
        <dbReference type="ARBA" id="ARBA00022692"/>
    </source>
</evidence>
<evidence type="ECO:0000256" key="3">
    <source>
        <dbReference type="ARBA" id="ARBA00022989"/>
    </source>
</evidence>
<dbReference type="InterPro" id="IPR011701">
    <property type="entry name" value="MFS"/>
</dbReference>
<dbReference type="InterPro" id="IPR036259">
    <property type="entry name" value="MFS_trans_sf"/>
</dbReference>
<feature type="transmembrane region" description="Helical" evidence="5">
    <location>
        <begin position="86"/>
        <end position="109"/>
    </location>
</feature>
<sequence>MAFVILDIGTVVWGPMNEELGISFTNLSYSFAANCAGLAVGCFLLVPLSIKIGRRPVYIISTLALFLSAIWMAKTYTVGDNIGNNITSGIFGAISESIVQMTIADLFFVHQRARMNAIYVIMVDIGTFLAPVAAGYCSNSQGWRWINWWTAIFFGVLLLAMIFAYEETKYTVSVRSTASPVRSPQEMKAVLESKDKDAKDLRPTISSTESVDPGTNPFQKKNVRQRFALVTLTPGGSRSFLALIWDFIVLLKFPAVAYTALMWGATLTWFSVILNTLSIYFVAPPYNFSAAGIGLLNLPPFIGGLIAIVPCAYNDYIIIWLAKRNGGVFEPEMRLWLALLGVVVGPAGLCLFGLSLAQGMHWIVPCIGSAFYGAGLSIIGTTSLTYLQDSYAEVIGDALVPVTFVRNALATMVVFALTPWINTMGLYNMFVCATCLAFALYALTVPMLIWGKTWRVQTAAAYARHIERSGNHASIS</sequence>
<feature type="transmembrane region" description="Helical" evidence="5">
    <location>
        <begin position="362"/>
        <end position="387"/>
    </location>
</feature>
<gene>
    <name evidence="7" type="ORF">LTR78_009573</name>
</gene>
<feature type="transmembrane region" description="Helical" evidence="5">
    <location>
        <begin position="399"/>
        <end position="421"/>
    </location>
</feature>